<evidence type="ECO:0000256" key="1">
    <source>
        <dbReference type="SAM" id="Phobius"/>
    </source>
</evidence>
<evidence type="ECO:0000313" key="2">
    <source>
        <dbReference type="EMBL" id="KAF1085230.1"/>
    </source>
</evidence>
<reference evidence="2" key="1">
    <citation type="submission" date="2016-02" db="EMBL/GenBank/DDBJ databases">
        <title>Draft Genome Sequence of Sporotomaculum syntrophicum Strain FB, a Syntrophic Benzoate Degrader.</title>
        <authorList>
            <person name="Nobu M.K."/>
            <person name="Narihiro T."/>
            <person name="Qiu Y.-L."/>
            <person name="Ohashi A."/>
            <person name="Liu W.-T."/>
            <person name="Yuji S."/>
        </authorList>
    </citation>
    <scope>NUCLEOTIDE SEQUENCE</scope>
    <source>
        <strain evidence="2">FB</strain>
    </source>
</reference>
<name>A0A9D2WPK8_9FIRM</name>
<feature type="transmembrane region" description="Helical" evidence="1">
    <location>
        <begin position="20"/>
        <end position="38"/>
    </location>
</feature>
<feature type="transmembrane region" description="Helical" evidence="1">
    <location>
        <begin position="58"/>
        <end position="77"/>
    </location>
</feature>
<protein>
    <submittedName>
        <fullName evidence="2">Uncharacterized protein</fullName>
    </submittedName>
</protein>
<dbReference type="Proteomes" id="UP000798488">
    <property type="component" value="Unassembled WGS sequence"/>
</dbReference>
<gene>
    <name evidence="2" type="ORF">SPSYN_01366</name>
</gene>
<sequence length="107" mass="11003">MKKQDIRVKDYINTRLLKGILTGAAIGGLVGALAGFLYPGLGLESASVAIGAAVAKTALGLVTGGGIGALLSFPAAANYPVLAKKPAVPEPDQTHQLREEHLEITKK</sequence>
<dbReference type="RefSeq" id="WP_161821728.1">
    <property type="nucleotide sequence ID" value="NZ_LSRS01000003.1"/>
</dbReference>
<evidence type="ECO:0000313" key="3">
    <source>
        <dbReference type="Proteomes" id="UP000798488"/>
    </source>
</evidence>
<keyword evidence="1" id="KW-1133">Transmembrane helix</keyword>
<comment type="caution">
    <text evidence="2">The sequence shown here is derived from an EMBL/GenBank/DDBJ whole genome shotgun (WGS) entry which is preliminary data.</text>
</comment>
<keyword evidence="1" id="KW-0812">Transmembrane</keyword>
<keyword evidence="3" id="KW-1185">Reference proteome</keyword>
<accession>A0A9D2WPK8</accession>
<dbReference type="EMBL" id="LSRS01000003">
    <property type="protein sequence ID" value="KAF1085230.1"/>
    <property type="molecule type" value="Genomic_DNA"/>
</dbReference>
<proteinExistence type="predicted"/>
<dbReference type="AlphaFoldDB" id="A0A9D2WPK8"/>
<organism evidence="2 3">
    <name type="scientific">Sporotomaculum syntrophicum</name>
    <dbReference type="NCBI Taxonomy" id="182264"/>
    <lineage>
        <taxon>Bacteria</taxon>
        <taxon>Bacillati</taxon>
        <taxon>Bacillota</taxon>
        <taxon>Clostridia</taxon>
        <taxon>Eubacteriales</taxon>
        <taxon>Desulfallaceae</taxon>
        <taxon>Sporotomaculum</taxon>
    </lineage>
</organism>
<keyword evidence="1" id="KW-0472">Membrane</keyword>